<dbReference type="STRING" id="74557.A0A1V9ZHF0"/>
<comment type="similarity">
    <text evidence="2">Belongs to the major facilitator superfamily. Folate-biopterin transporter (TC 2.A.71) family.</text>
</comment>
<feature type="transmembrane region" description="Helical" evidence="7">
    <location>
        <begin position="220"/>
        <end position="240"/>
    </location>
</feature>
<dbReference type="Pfam" id="PF03092">
    <property type="entry name" value="BT1"/>
    <property type="match status" value="1"/>
</dbReference>
<accession>A0A1V9ZHF0</accession>
<dbReference type="AlphaFoldDB" id="A0A1V9ZHF0"/>
<evidence type="ECO:0000256" key="3">
    <source>
        <dbReference type="ARBA" id="ARBA00022448"/>
    </source>
</evidence>
<dbReference type="Proteomes" id="UP000243217">
    <property type="component" value="Unassembled WGS sequence"/>
</dbReference>
<keyword evidence="3" id="KW-0813">Transport</keyword>
<evidence type="ECO:0000313" key="8">
    <source>
        <dbReference type="EMBL" id="OQR97422.1"/>
    </source>
</evidence>
<dbReference type="SUPFAM" id="SSF103473">
    <property type="entry name" value="MFS general substrate transporter"/>
    <property type="match status" value="1"/>
</dbReference>
<feature type="transmembrane region" description="Helical" evidence="7">
    <location>
        <begin position="518"/>
        <end position="540"/>
    </location>
</feature>
<name>A0A1V9ZHF0_9STRA</name>
<feature type="transmembrane region" description="Helical" evidence="7">
    <location>
        <begin position="433"/>
        <end position="453"/>
    </location>
</feature>
<evidence type="ECO:0000256" key="6">
    <source>
        <dbReference type="ARBA" id="ARBA00023136"/>
    </source>
</evidence>
<evidence type="ECO:0000313" key="9">
    <source>
        <dbReference type="Proteomes" id="UP000243217"/>
    </source>
</evidence>
<feature type="transmembrane region" description="Helical" evidence="7">
    <location>
        <begin position="303"/>
        <end position="322"/>
    </location>
</feature>
<dbReference type="InterPro" id="IPR039309">
    <property type="entry name" value="BT1"/>
</dbReference>
<dbReference type="InterPro" id="IPR036259">
    <property type="entry name" value="MFS_trans_sf"/>
</dbReference>
<feature type="transmembrane region" description="Helical" evidence="7">
    <location>
        <begin position="179"/>
        <end position="199"/>
    </location>
</feature>
<keyword evidence="6 7" id="KW-0472">Membrane</keyword>
<comment type="caution">
    <text evidence="8">The sequence shown here is derived from an EMBL/GenBank/DDBJ whole genome shotgun (WGS) entry which is preliminary data.</text>
</comment>
<proteinExistence type="inferred from homology"/>
<keyword evidence="4 7" id="KW-0812">Transmembrane</keyword>
<protein>
    <submittedName>
        <fullName evidence="8">Folate-Biopterin Transporter (FBT) Family</fullName>
    </submittedName>
</protein>
<gene>
    <name evidence="8" type="ORF">THRCLA_06966</name>
</gene>
<evidence type="ECO:0000256" key="2">
    <source>
        <dbReference type="ARBA" id="ARBA00007015"/>
    </source>
</evidence>
<keyword evidence="9" id="KW-1185">Reference proteome</keyword>
<feature type="transmembrane region" description="Helical" evidence="7">
    <location>
        <begin position="118"/>
        <end position="137"/>
    </location>
</feature>
<sequence>MPASMDPQEREPIIQSRESTAYGGAKSFVDLEDGALVKGKVLRLHSHEAFALFSQYFAIGILYGMLPALQYPIFNNYLHMEGYQTSAYSVLMTLGWSFKVFLGMISDCVSICGYRRKPCILVGWSIAATALSIMTFTPFPQPYCNARAISCTSVTPDINTLKASNTLQYYNFNAANEGAPFVVLSVLVGFGYVMANCAVDAMVVEYSQREPLSVRGRTQSAIYASRYVGQMLAQLAIAFLLNGREYGGSFDFAVSPNVMYAIGLVPCIFIVPSTLFCLVETPTERTHFGAWVKNFWRLLQTRVMWQVCAFKFINSAFSSFGATPGSPIARTWAGVEPLNNAIAQVLGSLIMAGIMAGVGSYGLHWNWRWVIALGTISLTILDATATLFTVWDIYRNQWFYTGVGLAEKIPDGIRFMVASYCAVEISDVGNEGATYGLITTLGNLASPFAALLYKLTDSHFDVSQNDIARDDTHVRWQVTYCFLLSYAVGLVGLLWLFLLPPQKQALQAMKQNGTSSKLAGGLVISVFLVALVLAVTSNFMSIYPSTKCYRIAGGQGTVHGVCPN</sequence>
<feature type="transmembrane region" description="Helical" evidence="7">
    <location>
        <begin position="49"/>
        <end position="66"/>
    </location>
</feature>
<evidence type="ECO:0000256" key="1">
    <source>
        <dbReference type="ARBA" id="ARBA00004141"/>
    </source>
</evidence>
<feature type="transmembrane region" description="Helical" evidence="7">
    <location>
        <begin position="260"/>
        <end position="279"/>
    </location>
</feature>
<evidence type="ECO:0000256" key="7">
    <source>
        <dbReference type="SAM" id="Phobius"/>
    </source>
</evidence>
<dbReference type="EMBL" id="JNBS01001913">
    <property type="protein sequence ID" value="OQR97422.1"/>
    <property type="molecule type" value="Genomic_DNA"/>
</dbReference>
<reference evidence="8 9" key="1">
    <citation type="journal article" date="2014" name="Genome Biol. Evol.">
        <title>The secreted proteins of Achlya hypogyna and Thraustotheca clavata identify the ancestral oomycete secretome and reveal gene acquisitions by horizontal gene transfer.</title>
        <authorList>
            <person name="Misner I."/>
            <person name="Blouin N."/>
            <person name="Leonard G."/>
            <person name="Richards T.A."/>
            <person name="Lane C.E."/>
        </authorList>
    </citation>
    <scope>NUCLEOTIDE SEQUENCE [LARGE SCALE GENOMIC DNA]</scope>
    <source>
        <strain evidence="8 9">ATCC 34112</strain>
    </source>
</reference>
<dbReference type="PANTHER" id="PTHR31585">
    <property type="entry name" value="FOLATE-BIOPTERIN TRANSPORTER 1, CHLOROPLASTIC"/>
    <property type="match status" value="1"/>
</dbReference>
<feature type="transmembrane region" description="Helical" evidence="7">
    <location>
        <begin position="370"/>
        <end position="391"/>
    </location>
</feature>
<evidence type="ECO:0000256" key="4">
    <source>
        <dbReference type="ARBA" id="ARBA00022692"/>
    </source>
</evidence>
<dbReference type="GO" id="GO:0016020">
    <property type="term" value="C:membrane"/>
    <property type="evidence" value="ECO:0007669"/>
    <property type="project" value="UniProtKB-SubCell"/>
</dbReference>
<keyword evidence="5 7" id="KW-1133">Transmembrane helix</keyword>
<feature type="transmembrane region" description="Helical" evidence="7">
    <location>
        <begin position="474"/>
        <end position="498"/>
    </location>
</feature>
<feature type="transmembrane region" description="Helical" evidence="7">
    <location>
        <begin position="342"/>
        <end position="363"/>
    </location>
</feature>
<comment type="subcellular location">
    <subcellularLocation>
        <location evidence="1">Membrane</location>
        <topology evidence="1">Multi-pass membrane protein</topology>
    </subcellularLocation>
</comment>
<feature type="transmembrane region" description="Helical" evidence="7">
    <location>
        <begin position="86"/>
        <end position="106"/>
    </location>
</feature>
<dbReference type="PANTHER" id="PTHR31585:SF5">
    <property type="entry name" value="RNA-BINDING S4 DOMAIN-CONTAINING PROTEIN"/>
    <property type="match status" value="1"/>
</dbReference>
<organism evidence="8 9">
    <name type="scientific">Thraustotheca clavata</name>
    <dbReference type="NCBI Taxonomy" id="74557"/>
    <lineage>
        <taxon>Eukaryota</taxon>
        <taxon>Sar</taxon>
        <taxon>Stramenopiles</taxon>
        <taxon>Oomycota</taxon>
        <taxon>Saprolegniomycetes</taxon>
        <taxon>Saprolegniales</taxon>
        <taxon>Achlyaceae</taxon>
        <taxon>Thraustotheca</taxon>
    </lineage>
</organism>
<dbReference type="OrthoDB" id="68026at2759"/>
<evidence type="ECO:0000256" key="5">
    <source>
        <dbReference type="ARBA" id="ARBA00022989"/>
    </source>
</evidence>